<dbReference type="EMBL" id="JANPWB010000001">
    <property type="protein sequence ID" value="KAJ1219080.1"/>
    <property type="molecule type" value="Genomic_DNA"/>
</dbReference>
<comment type="caution">
    <text evidence="2">The sequence shown here is derived from an EMBL/GenBank/DDBJ whole genome shotgun (WGS) entry which is preliminary data.</text>
</comment>
<accession>A0AAV7WYU8</accession>
<dbReference type="Proteomes" id="UP001066276">
    <property type="component" value="Chromosome 1_1"/>
</dbReference>
<reference evidence="2" key="1">
    <citation type="journal article" date="2022" name="bioRxiv">
        <title>Sequencing and chromosome-scale assembly of the giantPleurodeles waltlgenome.</title>
        <authorList>
            <person name="Brown T."/>
            <person name="Elewa A."/>
            <person name="Iarovenko S."/>
            <person name="Subramanian E."/>
            <person name="Araus A.J."/>
            <person name="Petzold A."/>
            <person name="Susuki M."/>
            <person name="Suzuki K.-i.T."/>
            <person name="Hayashi T."/>
            <person name="Toyoda A."/>
            <person name="Oliveira C."/>
            <person name="Osipova E."/>
            <person name="Leigh N.D."/>
            <person name="Simon A."/>
            <person name="Yun M.H."/>
        </authorList>
    </citation>
    <scope>NUCLEOTIDE SEQUENCE</scope>
    <source>
        <strain evidence="2">20211129_DDA</strain>
        <tissue evidence="2">Liver</tissue>
    </source>
</reference>
<feature type="region of interest" description="Disordered" evidence="1">
    <location>
        <begin position="35"/>
        <end position="62"/>
    </location>
</feature>
<proteinExistence type="predicted"/>
<name>A0AAV7WYU8_PLEWA</name>
<feature type="region of interest" description="Disordered" evidence="1">
    <location>
        <begin position="82"/>
        <end position="125"/>
    </location>
</feature>
<feature type="compositionally biased region" description="Basic and acidic residues" evidence="1">
    <location>
        <begin position="45"/>
        <end position="61"/>
    </location>
</feature>
<evidence type="ECO:0000313" key="3">
    <source>
        <dbReference type="Proteomes" id="UP001066276"/>
    </source>
</evidence>
<evidence type="ECO:0000313" key="2">
    <source>
        <dbReference type="EMBL" id="KAJ1219080.1"/>
    </source>
</evidence>
<dbReference type="AlphaFoldDB" id="A0AAV7WYU8"/>
<evidence type="ECO:0000256" key="1">
    <source>
        <dbReference type="SAM" id="MobiDB-lite"/>
    </source>
</evidence>
<sequence>MPGRAESGDLVPREEWDDCCGWGGTAEVRTCPLERAPEWLGLPGTEERGRGPGDGRGRDALGLEAPRVGALKVSGWCARGCLGGPRQTRAPRRGPGPAGSPPDCGRDPGLGGVLRPASDSDAGPP</sequence>
<keyword evidence="3" id="KW-1185">Reference proteome</keyword>
<protein>
    <submittedName>
        <fullName evidence="2">Uncharacterized protein</fullName>
    </submittedName>
</protein>
<gene>
    <name evidence="2" type="ORF">NDU88_006651</name>
</gene>
<organism evidence="2 3">
    <name type="scientific">Pleurodeles waltl</name>
    <name type="common">Iberian ribbed newt</name>
    <dbReference type="NCBI Taxonomy" id="8319"/>
    <lineage>
        <taxon>Eukaryota</taxon>
        <taxon>Metazoa</taxon>
        <taxon>Chordata</taxon>
        <taxon>Craniata</taxon>
        <taxon>Vertebrata</taxon>
        <taxon>Euteleostomi</taxon>
        <taxon>Amphibia</taxon>
        <taxon>Batrachia</taxon>
        <taxon>Caudata</taxon>
        <taxon>Salamandroidea</taxon>
        <taxon>Salamandridae</taxon>
        <taxon>Pleurodelinae</taxon>
        <taxon>Pleurodeles</taxon>
    </lineage>
</organism>